<accession>A0A1Y1QCY0</accession>
<comment type="caution">
    <text evidence="1">The sequence shown here is derived from an EMBL/GenBank/DDBJ whole genome shotgun (WGS) entry which is preliminary data.</text>
</comment>
<organism evidence="1 2">
    <name type="scientific">Thiothrix lacustris</name>
    <dbReference type="NCBI Taxonomy" id="525917"/>
    <lineage>
        <taxon>Bacteria</taxon>
        <taxon>Pseudomonadati</taxon>
        <taxon>Pseudomonadota</taxon>
        <taxon>Gammaproteobacteria</taxon>
        <taxon>Thiotrichales</taxon>
        <taxon>Thiotrichaceae</taxon>
        <taxon>Thiothrix</taxon>
    </lineage>
</organism>
<name>A0A1Y1QCY0_9GAMM</name>
<evidence type="ECO:0000313" key="1">
    <source>
        <dbReference type="EMBL" id="OQX02688.1"/>
    </source>
</evidence>
<dbReference type="EMBL" id="MTEJ01000464">
    <property type="protein sequence ID" value="OQX02688.1"/>
    <property type="molecule type" value="Genomic_DNA"/>
</dbReference>
<sequence length="61" mass="7371">MCLKSRKVVEASRRLGERFADWRQGKISFAEFDASVQGWINHVRYADSWGLRKHMLKQFRW</sequence>
<dbReference type="AlphaFoldDB" id="A0A1Y1QCY0"/>
<evidence type="ECO:0000313" key="2">
    <source>
        <dbReference type="Proteomes" id="UP000192491"/>
    </source>
</evidence>
<proteinExistence type="predicted"/>
<protein>
    <recommendedName>
        <fullName evidence="3">EF-hand domain-containing protein</fullName>
    </recommendedName>
</protein>
<gene>
    <name evidence="1" type="ORF">BWK73_41900</name>
</gene>
<evidence type="ECO:0008006" key="3">
    <source>
        <dbReference type="Google" id="ProtNLM"/>
    </source>
</evidence>
<reference evidence="1 2" key="1">
    <citation type="submission" date="2017-01" db="EMBL/GenBank/DDBJ databases">
        <title>Novel large sulfur bacteria in the metagenomes of groundwater-fed chemosynthetic microbial mats in the Lake Huron basin.</title>
        <authorList>
            <person name="Sharrar A.M."/>
            <person name="Flood B.E."/>
            <person name="Bailey J.V."/>
            <person name="Jones D.S."/>
            <person name="Biddanda B."/>
            <person name="Ruberg S.A."/>
            <person name="Marcus D.N."/>
            <person name="Dick G.J."/>
        </authorList>
    </citation>
    <scope>NUCLEOTIDE SEQUENCE [LARGE SCALE GENOMIC DNA]</scope>
    <source>
        <strain evidence="1">A8</strain>
    </source>
</reference>
<dbReference type="Proteomes" id="UP000192491">
    <property type="component" value="Unassembled WGS sequence"/>
</dbReference>